<dbReference type="OrthoDB" id="310895at2759"/>
<dbReference type="FunFam" id="3.40.309.10:FF:000004">
    <property type="entry name" value="Succinate-semialdehyde dehydrogenase I"/>
    <property type="match status" value="1"/>
</dbReference>
<dbReference type="EMBL" id="HG793127">
    <property type="protein sequence ID" value="CDK26315.1"/>
    <property type="molecule type" value="Genomic_DNA"/>
</dbReference>
<evidence type="ECO:0000256" key="4">
    <source>
        <dbReference type="ARBA" id="ARBA00050387"/>
    </source>
</evidence>
<evidence type="ECO:0000256" key="1">
    <source>
        <dbReference type="ARBA" id="ARBA00005176"/>
    </source>
</evidence>
<sequence>MSAALAAKYGIKNVDLIRTEAFVNGKWINGDSKFTVDNPATSELIAEVVDTPVALIENEAIPAAVTAFNSFKKTTGRYRSGLLTRMYELMMENLDDLAILITIENGKSLADAAGEVKYAASFYQWFAEEAPRIYGDTIPSANGSNRIITVKQPIGVVGILTPWNFPSAMITRKLGAALAAGCTAVIKPAAETPLSALALGYIAELAGVPAGVVNLVPVSQEPTKVVGKLFCESPSIRKISFTGSTGVGKLLMQQSASSLKKLSFELGGNAPFIVFDDADIDAAVDGAIACKLRQSGQTCVCANRIYVHSKVYDEFSTKLVAKVRDNLTLGNGLHKGITHGPLIHGRAVAKVQQHVEDAVAKGAKILHGGKTAPHLGENFHEITVVGDVTHDMLVSREETFGPLAPLIKFDTEDEAIALANSTEFGLAGYFYTRDYARLFRVGEALHVGMAGANTGAISEAAMPFGGVGHSGFGREGSKYGVEDYIVIKTIVIGGI</sequence>
<comment type="catalytic activity">
    <reaction evidence="5 8">
        <text>succinate semialdehyde + NAD(+) + H2O = succinate + NADH + 2 H(+)</text>
        <dbReference type="Rhea" id="RHEA:13217"/>
        <dbReference type="ChEBI" id="CHEBI:15377"/>
        <dbReference type="ChEBI" id="CHEBI:15378"/>
        <dbReference type="ChEBI" id="CHEBI:30031"/>
        <dbReference type="ChEBI" id="CHEBI:57540"/>
        <dbReference type="ChEBI" id="CHEBI:57706"/>
        <dbReference type="ChEBI" id="CHEBI:57945"/>
        <dbReference type="EC" id="1.2.1.16"/>
    </reaction>
</comment>
<dbReference type="FunFam" id="3.40.605.10:FF:000005">
    <property type="entry name" value="Succinate-semialdehyde dehydrogenase I"/>
    <property type="match status" value="1"/>
</dbReference>
<name>W6MVI7_9ASCO</name>
<evidence type="ECO:0000256" key="5">
    <source>
        <dbReference type="ARBA" id="ARBA00052698"/>
    </source>
</evidence>
<gene>
    <name evidence="10" type="ORF">KUCA_T00002286001</name>
</gene>
<evidence type="ECO:0000313" key="11">
    <source>
        <dbReference type="Proteomes" id="UP000019384"/>
    </source>
</evidence>
<dbReference type="GO" id="GO:0004777">
    <property type="term" value="F:succinate-semialdehyde dehydrogenase (NAD+) activity"/>
    <property type="evidence" value="ECO:0007669"/>
    <property type="project" value="UniProtKB-UniRule"/>
</dbReference>
<dbReference type="PROSITE" id="PS00687">
    <property type="entry name" value="ALDEHYDE_DEHYDR_GLU"/>
    <property type="match status" value="1"/>
</dbReference>
<dbReference type="AlphaFoldDB" id="W6MVI7"/>
<dbReference type="GeneID" id="34519709"/>
<dbReference type="PROSITE" id="PS00070">
    <property type="entry name" value="ALDEHYDE_DEHYDR_CYS"/>
    <property type="match status" value="1"/>
</dbReference>
<comment type="pathway">
    <text evidence="1 8">Amino-acid degradation; 4-aminobutanoate degradation.</text>
</comment>
<comment type="similarity">
    <text evidence="2 7">Belongs to the aldehyde dehydrogenase family.</text>
</comment>
<protein>
    <recommendedName>
        <fullName evidence="8">Succinate-semialdehyde dehydrogenase</fullName>
        <ecNumber evidence="8">1.2.1.16</ecNumber>
    </recommendedName>
</protein>
<organism evidence="10 11">
    <name type="scientific">Kuraishia capsulata CBS 1993</name>
    <dbReference type="NCBI Taxonomy" id="1382522"/>
    <lineage>
        <taxon>Eukaryota</taxon>
        <taxon>Fungi</taxon>
        <taxon>Dikarya</taxon>
        <taxon>Ascomycota</taxon>
        <taxon>Saccharomycotina</taxon>
        <taxon>Pichiomycetes</taxon>
        <taxon>Pichiales</taxon>
        <taxon>Pichiaceae</taxon>
        <taxon>Kuraishia</taxon>
    </lineage>
</organism>
<feature type="domain" description="Aldehyde dehydrogenase" evidence="9">
    <location>
        <begin position="27"/>
        <end position="490"/>
    </location>
</feature>
<reference evidence="10" key="2">
    <citation type="submission" date="2014-02" db="EMBL/GenBank/DDBJ databases">
        <title>Complete DNA sequence of /Kuraishia capsulata/ illustrates novel genomic features among budding yeasts (/Saccharomycotina/).</title>
        <authorList>
            <person name="Morales L."/>
            <person name="Noel B."/>
            <person name="Porcel B."/>
            <person name="Marcet-Houben M."/>
            <person name="Hullo M-F."/>
            <person name="Sacerdot C."/>
            <person name="Tekaia F."/>
            <person name="Leh-Louis V."/>
            <person name="Despons L."/>
            <person name="Khanna V."/>
            <person name="Aury J-M."/>
            <person name="Barbe V."/>
            <person name="Couloux A."/>
            <person name="Labadie K."/>
            <person name="Pelletier E."/>
            <person name="Souciet J-L."/>
            <person name="Boekhout T."/>
            <person name="Gabaldon T."/>
            <person name="Wincker P."/>
            <person name="Dujon B."/>
        </authorList>
    </citation>
    <scope>NUCLEOTIDE SEQUENCE</scope>
    <source>
        <strain evidence="10">CBS 1993</strain>
    </source>
</reference>
<keyword evidence="11" id="KW-1185">Reference proteome</keyword>
<dbReference type="Proteomes" id="UP000019384">
    <property type="component" value="Unassembled WGS sequence"/>
</dbReference>
<evidence type="ECO:0000256" key="7">
    <source>
        <dbReference type="RuleBase" id="RU003345"/>
    </source>
</evidence>
<dbReference type="InterPro" id="IPR016162">
    <property type="entry name" value="Ald_DH_N"/>
</dbReference>
<dbReference type="PANTHER" id="PTHR43353">
    <property type="entry name" value="SUCCINATE-SEMIALDEHYDE DEHYDROGENASE, MITOCHONDRIAL"/>
    <property type="match status" value="1"/>
</dbReference>
<dbReference type="GO" id="GO:0036243">
    <property type="term" value="F:succinate-semialdehyde dehydrogenase (NADP+) activity"/>
    <property type="evidence" value="ECO:0007669"/>
    <property type="project" value="RHEA"/>
</dbReference>
<dbReference type="Pfam" id="PF00171">
    <property type="entry name" value="Aldedh"/>
    <property type="match status" value="1"/>
</dbReference>
<accession>W6MVI7</accession>
<dbReference type="RefSeq" id="XP_022458321.1">
    <property type="nucleotide sequence ID" value="XM_022602524.1"/>
</dbReference>
<dbReference type="STRING" id="1382522.W6MVI7"/>
<dbReference type="InterPro" id="IPR050740">
    <property type="entry name" value="Aldehyde_DH_Superfamily"/>
</dbReference>
<dbReference type="EC" id="1.2.1.16" evidence="8"/>
<feature type="active site" evidence="6">
    <location>
        <position position="265"/>
    </location>
</feature>
<evidence type="ECO:0000313" key="10">
    <source>
        <dbReference type="EMBL" id="CDK26315.1"/>
    </source>
</evidence>
<dbReference type="InterPro" id="IPR016161">
    <property type="entry name" value="Ald_DH/histidinol_DH"/>
</dbReference>
<dbReference type="InterPro" id="IPR010102">
    <property type="entry name" value="Succ_semiAld_DH"/>
</dbReference>
<dbReference type="NCBIfam" id="TIGR01780">
    <property type="entry name" value="SSADH"/>
    <property type="match status" value="1"/>
</dbReference>
<keyword evidence="3 7" id="KW-0560">Oxidoreductase</keyword>
<comment type="catalytic activity">
    <reaction evidence="4 8">
        <text>succinate semialdehyde + NADP(+) + H2O = succinate + NADPH + 2 H(+)</text>
        <dbReference type="Rhea" id="RHEA:13213"/>
        <dbReference type="ChEBI" id="CHEBI:15377"/>
        <dbReference type="ChEBI" id="CHEBI:15378"/>
        <dbReference type="ChEBI" id="CHEBI:30031"/>
        <dbReference type="ChEBI" id="CHEBI:57706"/>
        <dbReference type="ChEBI" id="CHEBI:57783"/>
        <dbReference type="ChEBI" id="CHEBI:58349"/>
        <dbReference type="EC" id="1.2.1.16"/>
    </reaction>
</comment>
<dbReference type="HOGENOM" id="CLU_005391_5_1_1"/>
<dbReference type="InterPro" id="IPR015590">
    <property type="entry name" value="Aldehyde_DH_dom"/>
</dbReference>
<dbReference type="Gene3D" id="3.40.309.10">
    <property type="entry name" value="Aldehyde Dehydrogenase, Chain A, domain 2"/>
    <property type="match status" value="1"/>
</dbReference>
<evidence type="ECO:0000256" key="3">
    <source>
        <dbReference type="ARBA" id="ARBA00023002"/>
    </source>
</evidence>
<evidence type="ECO:0000259" key="9">
    <source>
        <dbReference type="Pfam" id="PF00171"/>
    </source>
</evidence>
<dbReference type="InterPro" id="IPR029510">
    <property type="entry name" value="Ald_DH_CS_GLU"/>
</dbReference>
<evidence type="ECO:0000256" key="8">
    <source>
        <dbReference type="RuleBase" id="RU365091"/>
    </source>
</evidence>
<dbReference type="InterPro" id="IPR016163">
    <property type="entry name" value="Ald_DH_C"/>
</dbReference>
<proteinExistence type="inferred from homology"/>
<dbReference type="InterPro" id="IPR016160">
    <property type="entry name" value="Ald_DH_CS_CYS"/>
</dbReference>
<dbReference type="Gene3D" id="3.40.605.10">
    <property type="entry name" value="Aldehyde Dehydrogenase, Chain A, domain 1"/>
    <property type="match status" value="1"/>
</dbReference>
<dbReference type="PANTHER" id="PTHR43353:SF5">
    <property type="entry name" value="SUCCINATE-SEMIALDEHYDE DEHYDROGENASE, MITOCHONDRIAL"/>
    <property type="match status" value="1"/>
</dbReference>
<reference evidence="10" key="1">
    <citation type="submission" date="2013-12" db="EMBL/GenBank/DDBJ databases">
        <authorList>
            <person name="Genoscope - CEA"/>
        </authorList>
    </citation>
    <scope>NUCLEOTIDE SEQUENCE</scope>
    <source>
        <strain evidence="10">CBS 1993</strain>
    </source>
</reference>
<evidence type="ECO:0000256" key="6">
    <source>
        <dbReference type="PROSITE-ProRule" id="PRU10007"/>
    </source>
</evidence>
<dbReference type="CDD" id="cd07103">
    <property type="entry name" value="ALDH_F5_SSADH_GabD"/>
    <property type="match status" value="1"/>
</dbReference>
<dbReference type="UniPathway" id="UPA00733"/>
<dbReference type="GO" id="GO:0009450">
    <property type="term" value="P:gamma-aminobutyric acid catabolic process"/>
    <property type="evidence" value="ECO:0007669"/>
    <property type="project" value="UniProtKB-UniPathway"/>
</dbReference>
<evidence type="ECO:0000256" key="2">
    <source>
        <dbReference type="ARBA" id="ARBA00009986"/>
    </source>
</evidence>
<dbReference type="GO" id="GO:0005737">
    <property type="term" value="C:cytoplasm"/>
    <property type="evidence" value="ECO:0007669"/>
    <property type="project" value="TreeGrafter"/>
</dbReference>
<dbReference type="SUPFAM" id="SSF53720">
    <property type="entry name" value="ALDH-like"/>
    <property type="match status" value="1"/>
</dbReference>